<evidence type="ECO:0000256" key="2">
    <source>
        <dbReference type="ARBA" id="ARBA00010617"/>
    </source>
</evidence>
<keyword evidence="6" id="KW-0503">Monooxygenase</keyword>
<evidence type="ECO:0008006" key="10">
    <source>
        <dbReference type="Google" id="ProtNLM"/>
    </source>
</evidence>
<dbReference type="GO" id="GO:0005506">
    <property type="term" value="F:iron ion binding"/>
    <property type="evidence" value="ECO:0007669"/>
    <property type="project" value="InterPro"/>
</dbReference>
<keyword evidence="3 5" id="KW-0479">Metal-binding</keyword>
<evidence type="ECO:0000256" key="7">
    <source>
        <dbReference type="SAM" id="Phobius"/>
    </source>
</evidence>
<reference evidence="8" key="1">
    <citation type="submission" date="2023-01" db="EMBL/GenBank/DDBJ databases">
        <authorList>
            <person name="Van Ghelder C."/>
            <person name="Rancurel C."/>
        </authorList>
    </citation>
    <scope>NUCLEOTIDE SEQUENCE</scope>
    <source>
        <strain evidence="8">CNCM I-4278</strain>
    </source>
</reference>
<comment type="caution">
    <text evidence="8">The sequence shown here is derived from an EMBL/GenBank/DDBJ whole genome shotgun (WGS) entry which is preliminary data.</text>
</comment>
<evidence type="ECO:0000313" key="8">
    <source>
        <dbReference type="EMBL" id="CAI6331735.1"/>
    </source>
</evidence>
<keyword evidence="5 6" id="KW-0349">Heme</keyword>
<dbReference type="AlphaFoldDB" id="A0A9W4XNM4"/>
<keyword evidence="7" id="KW-0812">Transmembrane</keyword>
<dbReference type="GO" id="GO:0020037">
    <property type="term" value="F:heme binding"/>
    <property type="evidence" value="ECO:0007669"/>
    <property type="project" value="InterPro"/>
</dbReference>
<dbReference type="EMBL" id="CAOQHR010000003">
    <property type="protein sequence ID" value="CAI6331735.1"/>
    <property type="molecule type" value="Genomic_DNA"/>
</dbReference>
<sequence>MYHLLLISGEPHSKSPYKASYCVHAFYCCCLLTQAIILEARQTSQSLQNLKMLLNLVISCLVSFLIFKLVVVVTTLRKDVATAKAASVPVLVRWISPNTVFWLVFGDFIVSTSYRLGLRDWHFQRFYPAWELNERYKIHSELGDAFYCIAPGECRLYLADHDACIDVLKRPNDFGRDVKKMSMLNLYGRHIVTAEGAEWRRFKKAASSAFADINELVWRQTLSQTDDMLASWNKGGLVKTTVVDCKTFALNVLAGSLFSISYPFEEGAKVSSQDLDGEKSSANRYRDSLLTVTRNLFPILVFGGSALRSSFSPKKFQRIGVAVEEFRSYVKELVAKERLKIQQNHSSRQGLIANLTRVCEDQTHGAEENAATQAKFTMTENDIVSNTFMYTLGGTDTSAASLSNAIVHLSAHPSLQDWLAEEIQYYLKSGNPEDWSLDNFAKLKRCRAVLNETLRICHPIGKIFKTTNSAQTLTIKSQTIEVPPNTAIVLNLAGLHTNPEIWGEDAHIWDPTRWIHVESNTEPGIESEILLPDTTRGFLGWGLGQRICPGKRYSQVELVAAIALIFRESRVSFVPDPDETESEARLRMITMAQDMAFRMTHEIRNGDKIQLRWKTVEHDLATL</sequence>
<evidence type="ECO:0000256" key="3">
    <source>
        <dbReference type="ARBA" id="ARBA00022723"/>
    </source>
</evidence>
<keyword evidence="7" id="KW-1133">Transmembrane helix</keyword>
<dbReference type="InterPro" id="IPR017972">
    <property type="entry name" value="Cyt_P450_CS"/>
</dbReference>
<gene>
    <name evidence="8" type="ORF">PDIGIT_LOCUS4763</name>
</gene>
<evidence type="ECO:0000256" key="1">
    <source>
        <dbReference type="ARBA" id="ARBA00001971"/>
    </source>
</evidence>
<dbReference type="InterPro" id="IPR001128">
    <property type="entry name" value="Cyt_P450"/>
</dbReference>
<proteinExistence type="inferred from homology"/>
<name>A0A9W4XNM4_9PLEO</name>
<organism evidence="8 9">
    <name type="scientific">Periconia digitata</name>
    <dbReference type="NCBI Taxonomy" id="1303443"/>
    <lineage>
        <taxon>Eukaryota</taxon>
        <taxon>Fungi</taxon>
        <taxon>Dikarya</taxon>
        <taxon>Ascomycota</taxon>
        <taxon>Pezizomycotina</taxon>
        <taxon>Dothideomycetes</taxon>
        <taxon>Pleosporomycetidae</taxon>
        <taxon>Pleosporales</taxon>
        <taxon>Massarineae</taxon>
        <taxon>Periconiaceae</taxon>
        <taxon>Periconia</taxon>
    </lineage>
</organism>
<dbReference type="Proteomes" id="UP001152607">
    <property type="component" value="Unassembled WGS sequence"/>
</dbReference>
<keyword evidence="4 5" id="KW-0408">Iron</keyword>
<dbReference type="PANTHER" id="PTHR24305">
    <property type="entry name" value="CYTOCHROME P450"/>
    <property type="match status" value="1"/>
</dbReference>
<dbReference type="OrthoDB" id="1470350at2759"/>
<dbReference type="InterPro" id="IPR050121">
    <property type="entry name" value="Cytochrome_P450_monoxygenase"/>
</dbReference>
<evidence type="ECO:0000256" key="5">
    <source>
        <dbReference type="PIRSR" id="PIRSR602401-1"/>
    </source>
</evidence>
<dbReference type="SUPFAM" id="SSF48264">
    <property type="entry name" value="Cytochrome P450"/>
    <property type="match status" value="1"/>
</dbReference>
<feature type="transmembrane region" description="Helical" evidence="7">
    <location>
        <begin position="20"/>
        <end position="40"/>
    </location>
</feature>
<dbReference type="PROSITE" id="PS00086">
    <property type="entry name" value="CYTOCHROME_P450"/>
    <property type="match status" value="1"/>
</dbReference>
<evidence type="ECO:0000256" key="6">
    <source>
        <dbReference type="RuleBase" id="RU000461"/>
    </source>
</evidence>
<accession>A0A9W4XNM4</accession>
<evidence type="ECO:0000313" key="9">
    <source>
        <dbReference type="Proteomes" id="UP001152607"/>
    </source>
</evidence>
<dbReference type="PRINTS" id="PR00385">
    <property type="entry name" value="P450"/>
</dbReference>
<dbReference type="InterPro" id="IPR002401">
    <property type="entry name" value="Cyt_P450_E_grp-I"/>
</dbReference>
<dbReference type="PRINTS" id="PR00463">
    <property type="entry name" value="EP450I"/>
</dbReference>
<dbReference type="Gene3D" id="1.10.630.10">
    <property type="entry name" value="Cytochrome P450"/>
    <property type="match status" value="1"/>
</dbReference>
<keyword evidence="9" id="KW-1185">Reference proteome</keyword>
<dbReference type="InterPro" id="IPR036396">
    <property type="entry name" value="Cyt_P450_sf"/>
</dbReference>
<dbReference type="GO" id="GO:0016705">
    <property type="term" value="F:oxidoreductase activity, acting on paired donors, with incorporation or reduction of molecular oxygen"/>
    <property type="evidence" value="ECO:0007669"/>
    <property type="project" value="InterPro"/>
</dbReference>
<feature type="transmembrane region" description="Helical" evidence="7">
    <location>
        <begin position="52"/>
        <end position="74"/>
    </location>
</feature>
<keyword evidence="6" id="KW-0560">Oxidoreductase</keyword>
<feature type="binding site" description="axial binding residue" evidence="5">
    <location>
        <position position="548"/>
    </location>
    <ligand>
        <name>heme</name>
        <dbReference type="ChEBI" id="CHEBI:30413"/>
    </ligand>
    <ligandPart>
        <name>Fe</name>
        <dbReference type="ChEBI" id="CHEBI:18248"/>
    </ligandPart>
</feature>
<comment type="cofactor">
    <cofactor evidence="1 5">
        <name>heme</name>
        <dbReference type="ChEBI" id="CHEBI:30413"/>
    </cofactor>
</comment>
<evidence type="ECO:0000256" key="4">
    <source>
        <dbReference type="ARBA" id="ARBA00023004"/>
    </source>
</evidence>
<keyword evidence="7" id="KW-0472">Membrane</keyword>
<dbReference type="PANTHER" id="PTHR24305:SF166">
    <property type="entry name" value="CYTOCHROME P450 12A4, MITOCHONDRIAL-RELATED"/>
    <property type="match status" value="1"/>
</dbReference>
<protein>
    <recommendedName>
        <fullName evidence="10">Cytochrome P450</fullName>
    </recommendedName>
</protein>
<dbReference type="Pfam" id="PF00067">
    <property type="entry name" value="p450"/>
    <property type="match status" value="1"/>
</dbReference>
<feature type="transmembrane region" description="Helical" evidence="7">
    <location>
        <begin position="94"/>
        <end position="116"/>
    </location>
</feature>
<comment type="similarity">
    <text evidence="2 6">Belongs to the cytochrome P450 family.</text>
</comment>
<dbReference type="GO" id="GO:0004497">
    <property type="term" value="F:monooxygenase activity"/>
    <property type="evidence" value="ECO:0007669"/>
    <property type="project" value="UniProtKB-KW"/>
</dbReference>